<dbReference type="CDD" id="cd00400">
    <property type="entry name" value="Voltage_gated_ClC"/>
    <property type="match status" value="1"/>
</dbReference>
<keyword evidence="14" id="KW-1185">Reference proteome</keyword>
<dbReference type="HOGENOM" id="CLU_015263_5_1_10"/>
<evidence type="ECO:0000313" key="14">
    <source>
        <dbReference type="Proteomes" id="UP000005631"/>
    </source>
</evidence>
<gene>
    <name evidence="13" type="ordered locus">Oweho_2104</name>
</gene>
<dbReference type="InterPro" id="IPR001807">
    <property type="entry name" value="ClC"/>
</dbReference>
<feature type="transmembrane region" description="Helical" evidence="11">
    <location>
        <begin position="25"/>
        <end position="44"/>
    </location>
</feature>
<evidence type="ECO:0000256" key="10">
    <source>
        <dbReference type="PROSITE-ProRule" id="PRU00703"/>
    </source>
</evidence>
<dbReference type="KEGG" id="oho:Oweho_2104"/>
<feature type="transmembrane region" description="Helical" evidence="11">
    <location>
        <begin position="272"/>
        <end position="290"/>
    </location>
</feature>
<dbReference type="eggNOG" id="COG0517">
    <property type="taxonomic scope" value="Bacteria"/>
</dbReference>
<dbReference type="eggNOG" id="COG0038">
    <property type="taxonomic scope" value="Bacteria"/>
</dbReference>
<accession>G8R3M3</accession>
<dbReference type="SUPFAM" id="SSF81340">
    <property type="entry name" value="Clc chloride channel"/>
    <property type="match status" value="1"/>
</dbReference>
<comment type="subcellular location">
    <subcellularLocation>
        <location evidence="1">Membrane</location>
        <topology evidence="1">Multi-pass membrane protein</topology>
    </subcellularLocation>
</comment>
<keyword evidence="8" id="KW-0868">Chloride</keyword>
<keyword evidence="5" id="KW-0406">Ion transport</keyword>
<dbReference type="InterPro" id="IPR046342">
    <property type="entry name" value="CBS_dom_sf"/>
</dbReference>
<keyword evidence="3 11" id="KW-0812">Transmembrane</keyword>
<dbReference type="Gene3D" id="3.10.580.10">
    <property type="entry name" value="CBS-domain"/>
    <property type="match status" value="1"/>
</dbReference>
<feature type="transmembrane region" description="Helical" evidence="11">
    <location>
        <begin position="234"/>
        <end position="251"/>
    </location>
</feature>
<feature type="domain" description="CBS" evidence="12">
    <location>
        <begin position="533"/>
        <end position="589"/>
    </location>
</feature>
<evidence type="ECO:0000256" key="4">
    <source>
        <dbReference type="ARBA" id="ARBA00022989"/>
    </source>
</evidence>
<dbReference type="SMART" id="SM00116">
    <property type="entry name" value="CBS"/>
    <property type="match status" value="2"/>
</dbReference>
<sequence>MPETVNTPLVKFLKWRAKHIPQKRFVLILSIFIGFFTGLVSVALKNTTHFIQDLLQSGFFTKYYNPYYFVFPVIGIIITVLIKKLIRHNVGEGVPSTLFAISRKQGFMRSYRMYGSFITSIFTVGFGGSVGLEGPAVSTGSAIGSNLGRLFHLNFKSRILMISCSTAGAIAAIFNAPIAAIIFTIEIFSLDLTFSSLIPLLMASASGAVTSIFLQGNDYLFHYKYIEPFNVADVPFYLLLGVLTAFASVYFHKIYFTVETYFSKFKSTTARVLVGGLLLGSLIFLIPPLYGEGYETINHLLNGNVQAVIEGSILYDYIEDNWIILLVLLGLVLFKVFATSFTMGAGGVGGVFAPALFIGSSLGFVFSSFVNRLNFVNIPTSNFTLVGMAGLMAGVLHAPLTAIFMIAEITGGYELFVPLMLVSAISFLVTRSITPHSIYTEQLAQKGDVLTHDKDHAILTLLSLEKIVETNFKPVHPEMQLGDLIKVVATSRRNLFPVVNQDQQLVGVLTLDDFRHLMFNQAVYTTTTVSQLMSPPPALIEKSEDMNQVMRKFQETGAWNLPVVDQGKYFGFISKSKLFSVYRRKLIEFN</sequence>
<feature type="transmembrane region" description="Helical" evidence="11">
    <location>
        <begin position="113"/>
        <end position="132"/>
    </location>
</feature>
<organism evidence="13 14">
    <name type="scientific">Owenweeksia hongkongensis (strain DSM 17368 / CIP 108786 / JCM 12287 / NRRL B-23963 / UST20020801)</name>
    <dbReference type="NCBI Taxonomy" id="926562"/>
    <lineage>
        <taxon>Bacteria</taxon>
        <taxon>Pseudomonadati</taxon>
        <taxon>Bacteroidota</taxon>
        <taxon>Flavobacteriia</taxon>
        <taxon>Flavobacteriales</taxon>
        <taxon>Owenweeksiaceae</taxon>
        <taxon>Owenweeksia</taxon>
    </lineage>
</organism>
<evidence type="ECO:0000256" key="11">
    <source>
        <dbReference type="SAM" id="Phobius"/>
    </source>
</evidence>
<dbReference type="SUPFAM" id="SSF54631">
    <property type="entry name" value="CBS-domain pair"/>
    <property type="match status" value="1"/>
</dbReference>
<feature type="transmembrane region" description="Helical" evidence="11">
    <location>
        <begin position="159"/>
        <end position="185"/>
    </location>
</feature>
<evidence type="ECO:0000256" key="5">
    <source>
        <dbReference type="ARBA" id="ARBA00023065"/>
    </source>
</evidence>
<protein>
    <submittedName>
        <fullName evidence="13">Chloride channel protein EriC</fullName>
    </submittedName>
</protein>
<dbReference type="InterPro" id="IPR050368">
    <property type="entry name" value="ClC-type_chloride_channel"/>
</dbReference>
<name>G8R3M3_OWEHD</name>
<feature type="transmembrane region" description="Helical" evidence="11">
    <location>
        <begin position="64"/>
        <end position="82"/>
    </location>
</feature>
<dbReference type="AlphaFoldDB" id="G8R3M3"/>
<dbReference type="Pfam" id="PF00571">
    <property type="entry name" value="CBS"/>
    <property type="match status" value="2"/>
</dbReference>
<dbReference type="PRINTS" id="PR00762">
    <property type="entry name" value="CLCHANNEL"/>
</dbReference>
<feature type="transmembrane region" description="Helical" evidence="11">
    <location>
        <begin position="322"/>
        <end position="345"/>
    </location>
</feature>
<evidence type="ECO:0000256" key="3">
    <source>
        <dbReference type="ARBA" id="ARBA00022692"/>
    </source>
</evidence>
<dbReference type="Pfam" id="PF00654">
    <property type="entry name" value="Voltage_CLC"/>
    <property type="match status" value="1"/>
</dbReference>
<feature type="transmembrane region" description="Helical" evidence="11">
    <location>
        <begin position="192"/>
        <end position="214"/>
    </location>
</feature>
<keyword evidence="10" id="KW-0129">CBS domain</keyword>
<feature type="transmembrane region" description="Helical" evidence="11">
    <location>
        <begin position="351"/>
        <end position="371"/>
    </location>
</feature>
<evidence type="ECO:0000313" key="13">
    <source>
        <dbReference type="EMBL" id="AEV33079.1"/>
    </source>
</evidence>
<dbReference type="PANTHER" id="PTHR43427:SF6">
    <property type="entry name" value="CHLORIDE CHANNEL PROTEIN CLC-E"/>
    <property type="match status" value="1"/>
</dbReference>
<dbReference type="InterPro" id="IPR014743">
    <property type="entry name" value="Cl-channel_core"/>
</dbReference>
<dbReference type="OrthoDB" id="9812438at2"/>
<keyword evidence="9" id="KW-0407">Ion channel</keyword>
<reference evidence="13 14" key="1">
    <citation type="journal article" date="2012" name="Stand. Genomic Sci.">
        <title>Genome sequence of the orange-pigmented seawater bacterium Owenweeksia hongkongensis type strain (UST20020801(T)).</title>
        <authorList>
            <person name="Riedel T."/>
            <person name="Held B."/>
            <person name="Nolan M."/>
            <person name="Lucas S."/>
            <person name="Lapidus A."/>
            <person name="Tice H."/>
            <person name="Del Rio T.G."/>
            <person name="Cheng J.F."/>
            <person name="Han C."/>
            <person name="Tapia R."/>
            <person name="Goodwin L.A."/>
            <person name="Pitluck S."/>
            <person name="Liolios K."/>
            <person name="Mavromatis K."/>
            <person name="Pagani I."/>
            <person name="Ivanova N."/>
            <person name="Mikhailova N."/>
            <person name="Pati A."/>
            <person name="Chen A."/>
            <person name="Palaniappan K."/>
            <person name="Rohde M."/>
            <person name="Tindall B.J."/>
            <person name="Detter J.C."/>
            <person name="Goker M."/>
            <person name="Woyke T."/>
            <person name="Bristow J."/>
            <person name="Eisen J.A."/>
            <person name="Markowitz V."/>
            <person name="Hugenholtz P."/>
            <person name="Klenk H.P."/>
            <person name="Kyrpides N.C."/>
        </authorList>
    </citation>
    <scope>NUCLEOTIDE SEQUENCE</scope>
    <source>
        <strain evidence="14">DSM 17368 / JCM 12287 / NRRL B-23963</strain>
    </source>
</reference>
<proteinExistence type="predicted"/>
<evidence type="ECO:0000256" key="2">
    <source>
        <dbReference type="ARBA" id="ARBA00022448"/>
    </source>
</evidence>
<feature type="domain" description="CBS" evidence="12">
    <location>
        <begin position="468"/>
        <end position="525"/>
    </location>
</feature>
<dbReference type="Gene3D" id="1.10.3080.10">
    <property type="entry name" value="Clc chloride channel"/>
    <property type="match status" value="1"/>
</dbReference>
<dbReference type="PROSITE" id="PS51371">
    <property type="entry name" value="CBS"/>
    <property type="match status" value="2"/>
</dbReference>
<dbReference type="EMBL" id="CP003156">
    <property type="protein sequence ID" value="AEV33079.1"/>
    <property type="molecule type" value="Genomic_DNA"/>
</dbReference>
<dbReference type="PANTHER" id="PTHR43427">
    <property type="entry name" value="CHLORIDE CHANNEL PROTEIN CLC-E"/>
    <property type="match status" value="1"/>
</dbReference>
<dbReference type="GO" id="GO:0005254">
    <property type="term" value="F:chloride channel activity"/>
    <property type="evidence" value="ECO:0007669"/>
    <property type="project" value="UniProtKB-KW"/>
</dbReference>
<feature type="transmembrane region" description="Helical" evidence="11">
    <location>
        <begin position="383"/>
        <end position="407"/>
    </location>
</feature>
<evidence type="ECO:0000259" key="12">
    <source>
        <dbReference type="PROSITE" id="PS51371"/>
    </source>
</evidence>
<dbReference type="Proteomes" id="UP000005631">
    <property type="component" value="Chromosome"/>
</dbReference>
<dbReference type="InterPro" id="IPR000644">
    <property type="entry name" value="CBS_dom"/>
</dbReference>
<evidence type="ECO:0000256" key="9">
    <source>
        <dbReference type="ARBA" id="ARBA00023303"/>
    </source>
</evidence>
<dbReference type="GO" id="GO:0034707">
    <property type="term" value="C:chloride channel complex"/>
    <property type="evidence" value="ECO:0007669"/>
    <property type="project" value="UniProtKB-KW"/>
</dbReference>
<keyword evidence="2" id="KW-0813">Transport</keyword>
<dbReference type="PATRIC" id="fig|926562.3.peg.2118"/>
<dbReference type="RefSeq" id="WP_014202428.1">
    <property type="nucleotide sequence ID" value="NC_016599.1"/>
</dbReference>
<evidence type="ECO:0000256" key="6">
    <source>
        <dbReference type="ARBA" id="ARBA00023136"/>
    </source>
</evidence>
<dbReference type="STRING" id="926562.Oweho_2104"/>
<keyword evidence="6 11" id="KW-0472">Membrane</keyword>
<evidence type="ECO:0000256" key="1">
    <source>
        <dbReference type="ARBA" id="ARBA00004141"/>
    </source>
</evidence>
<evidence type="ECO:0000256" key="8">
    <source>
        <dbReference type="ARBA" id="ARBA00023214"/>
    </source>
</evidence>
<keyword evidence="7" id="KW-0869">Chloride channel</keyword>
<keyword evidence="4 11" id="KW-1133">Transmembrane helix</keyword>
<feature type="transmembrane region" description="Helical" evidence="11">
    <location>
        <begin position="413"/>
        <end position="430"/>
    </location>
</feature>
<evidence type="ECO:0000256" key="7">
    <source>
        <dbReference type="ARBA" id="ARBA00023173"/>
    </source>
</evidence>